<evidence type="ECO:0000256" key="4">
    <source>
        <dbReference type="ARBA" id="ARBA00022777"/>
    </source>
</evidence>
<organism evidence="11 12">
    <name type="scientific">Merismopedia glauca CCAP 1448/3</name>
    <dbReference type="NCBI Taxonomy" id="1296344"/>
    <lineage>
        <taxon>Bacteria</taxon>
        <taxon>Bacillati</taxon>
        <taxon>Cyanobacteriota</taxon>
        <taxon>Cyanophyceae</taxon>
        <taxon>Synechococcales</taxon>
        <taxon>Merismopediaceae</taxon>
        <taxon>Merismopedia</taxon>
    </lineage>
</organism>
<sequence length="510" mass="56868">MRYCLNPDCPEPKNSSPVQVCQACGSRLLLHGRYQALKALAKGGFGATFIGVDLKSPNQLICVIKQLRPATTSLEFLKMARDLFDREARTLQKIGSHSQIPMLLDYFESEGRFYLVQEYIRGWTIQQEIRRVGSFTEHAVKQFLVEILPVLQYVHDQHVIHRDIKPANIIRREADKKLVLIDFGAVKTQVSQTAIMNSSENTALTAYAIGTPGYAPPEQMAMRPVYSSDIYALGICCIYLLLGKPPKDWDYNAITGDMLWKEQLRISAAFLQILEKMTEVRVSDRYKSAQEVLRVVQLEPYMDSLSQGLTTQPHKTIVSQTFAPRQSKASEARTHVQTPQNTHIQKSQKPLEVAIQAKPTTLPPKNPIKWSLSTLIAAYEAGNKDFAEQQLSGLNLQGANLSKASFYRANLTKVNLQKANLSQVNFGGASLNFANLKEANLTRAYFSFADLEGADLRGADLRGVYFNNANLRGANLSGANLSGAKISHEQLALAKTNWATTLPHGKRGIW</sequence>
<dbReference type="GO" id="GO:0005524">
    <property type="term" value="F:ATP binding"/>
    <property type="evidence" value="ECO:0007669"/>
    <property type="project" value="UniProtKB-UniRule"/>
</dbReference>
<dbReference type="CDD" id="cd14014">
    <property type="entry name" value="STKc_PknB_like"/>
    <property type="match status" value="1"/>
</dbReference>
<comment type="catalytic activity">
    <reaction evidence="6 8">
        <text>L-threonyl-[protein] + ATP = O-phospho-L-threonyl-[protein] + ADP + H(+)</text>
        <dbReference type="Rhea" id="RHEA:46608"/>
        <dbReference type="Rhea" id="RHEA-COMP:11060"/>
        <dbReference type="Rhea" id="RHEA-COMP:11605"/>
        <dbReference type="ChEBI" id="CHEBI:15378"/>
        <dbReference type="ChEBI" id="CHEBI:30013"/>
        <dbReference type="ChEBI" id="CHEBI:30616"/>
        <dbReference type="ChEBI" id="CHEBI:61977"/>
        <dbReference type="ChEBI" id="CHEBI:456216"/>
        <dbReference type="EC" id="2.7.11.1"/>
    </reaction>
</comment>
<dbReference type="EC" id="2.7.11.1" evidence="8"/>
<dbReference type="GO" id="GO:0004674">
    <property type="term" value="F:protein serine/threonine kinase activity"/>
    <property type="evidence" value="ECO:0007669"/>
    <property type="project" value="UniProtKB-UniRule"/>
</dbReference>
<keyword evidence="3 8" id="KW-0547">Nucleotide-binding</keyword>
<evidence type="ECO:0000256" key="2">
    <source>
        <dbReference type="ARBA" id="ARBA00022679"/>
    </source>
</evidence>
<evidence type="ECO:0000313" key="12">
    <source>
        <dbReference type="Proteomes" id="UP000238762"/>
    </source>
</evidence>
<feature type="domain" description="Protein kinase" evidence="10">
    <location>
        <begin position="34"/>
        <end position="302"/>
    </location>
</feature>
<evidence type="ECO:0000256" key="8">
    <source>
        <dbReference type="PIRNR" id="PIRNR000647"/>
    </source>
</evidence>
<keyword evidence="2 8" id="KW-0808">Transferase</keyword>
<dbReference type="Gene3D" id="1.10.510.10">
    <property type="entry name" value="Transferase(Phosphotransferase) domain 1"/>
    <property type="match status" value="1"/>
</dbReference>
<dbReference type="GO" id="GO:0106310">
    <property type="term" value="F:protein serine kinase activity"/>
    <property type="evidence" value="ECO:0007669"/>
    <property type="project" value="RHEA"/>
</dbReference>
<evidence type="ECO:0000313" key="11">
    <source>
        <dbReference type="EMBL" id="PSB00782.1"/>
    </source>
</evidence>
<evidence type="ECO:0000256" key="9">
    <source>
        <dbReference type="SAM" id="MobiDB-lite"/>
    </source>
</evidence>
<reference evidence="11 12" key="1">
    <citation type="submission" date="2018-02" db="EMBL/GenBank/DDBJ databases">
        <authorList>
            <person name="Cohen D.B."/>
            <person name="Kent A.D."/>
        </authorList>
    </citation>
    <scope>NUCLEOTIDE SEQUENCE [LARGE SCALE GENOMIC DNA]</scope>
    <source>
        <strain evidence="11 12">CCAP 1448/3</strain>
    </source>
</reference>
<evidence type="ECO:0000256" key="1">
    <source>
        <dbReference type="ARBA" id="ARBA00022527"/>
    </source>
</evidence>
<dbReference type="PANTHER" id="PTHR24363:SF0">
    <property type="entry name" value="SERINE_THREONINE KINASE LIKE DOMAIN CONTAINING 1"/>
    <property type="match status" value="1"/>
</dbReference>
<dbReference type="Proteomes" id="UP000238762">
    <property type="component" value="Unassembled WGS sequence"/>
</dbReference>
<comment type="caution">
    <text evidence="11">The sequence shown here is derived from an EMBL/GenBank/DDBJ whole genome shotgun (WGS) entry which is preliminary data.</text>
</comment>
<dbReference type="Gene3D" id="2.160.20.80">
    <property type="entry name" value="E3 ubiquitin-protein ligase SopA"/>
    <property type="match status" value="1"/>
</dbReference>
<proteinExistence type="inferred from homology"/>
<evidence type="ECO:0000256" key="6">
    <source>
        <dbReference type="ARBA" id="ARBA00047899"/>
    </source>
</evidence>
<dbReference type="Pfam" id="PF00805">
    <property type="entry name" value="Pentapeptide"/>
    <property type="match status" value="1"/>
</dbReference>
<protein>
    <recommendedName>
        <fullName evidence="8">Serine/threonine-protein kinase B</fullName>
        <ecNumber evidence="8">2.7.11.1</ecNumber>
    </recommendedName>
</protein>
<dbReference type="SUPFAM" id="SSF56112">
    <property type="entry name" value="Protein kinase-like (PK-like)"/>
    <property type="match status" value="1"/>
</dbReference>
<dbReference type="RefSeq" id="WP_106291296.1">
    <property type="nucleotide sequence ID" value="NZ_CAWNTC010000201.1"/>
</dbReference>
<feature type="compositionally biased region" description="Polar residues" evidence="9">
    <location>
        <begin position="335"/>
        <end position="348"/>
    </location>
</feature>
<comment type="similarity">
    <text evidence="8">Belongs to the protein kinase superfamily. Ser/Thr protein kinase family.</text>
</comment>
<comment type="catalytic activity">
    <reaction evidence="7 8">
        <text>L-seryl-[protein] + ATP = O-phospho-L-seryl-[protein] + ADP + H(+)</text>
        <dbReference type="Rhea" id="RHEA:17989"/>
        <dbReference type="Rhea" id="RHEA-COMP:9863"/>
        <dbReference type="Rhea" id="RHEA-COMP:11604"/>
        <dbReference type="ChEBI" id="CHEBI:15378"/>
        <dbReference type="ChEBI" id="CHEBI:29999"/>
        <dbReference type="ChEBI" id="CHEBI:30616"/>
        <dbReference type="ChEBI" id="CHEBI:83421"/>
        <dbReference type="ChEBI" id="CHEBI:456216"/>
        <dbReference type="EC" id="2.7.11.1"/>
    </reaction>
</comment>
<dbReference type="InterPro" id="IPR011009">
    <property type="entry name" value="Kinase-like_dom_sf"/>
</dbReference>
<keyword evidence="12" id="KW-1185">Reference proteome</keyword>
<dbReference type="EMBL" id="PVWJ01000160">
    <property type="protein sequence ID" value="PSB00782.1"/>
    <property type="molecule type" value="Genomic_DNA"/>
</dbReference>
<dbReference type="InterPro" id="IPR000719">
    <property type="entry name" value="Prot_kinase_dom"/>
</dbReference>
<evidence type="ECO:0000256" key="3">
    <source>
        <dbReference type="ARBA" id="ARBA00022741"/>
    </source>
</evidence>
<evidence type="ECO:0000259" key="10">
    <source>
        <dbReference type="PROSITE" id="PS50011"/>
    </source>
</evidence>
<reference evidence="11 12" key="2">
    <citation type="submission" date="2018-03" db="EMBL/GenBank/DDBJ databases">
        <title>The ancient ancestry and fast evolution of plastids.</title>
        <authorList>
            <person name="Moore K.R."/>
            <person name="Magnabosco C."/>
            <person name="Momper L."/>
            <person name="Gold D.A."/>
            <person name="Bosak T."/>
            <person name="Fournier G.P."/>
        </authorList>
    </citation>
    <scope>NUCLEOTIDE SEQUENCE [LARGE SCALE GENOMIC DNA]</scope>
    <source>
        <strain evidence="11 12">CCAP 1448/3</strain>
    </source>
</reference>
<accession>A0A2T1BXR5</accession>
<dbReference type="PANTHER" id="PTHR24363">
    <property type="entry name" value="SERINE/THREONINE PROTEIN KINASE"/>
    <property type="match status" value="1"/>
</dbReference>
<evidence type="ECO:0000256" key="7">
    <source>
        <dbReference type="ARBA" id="ARBA00048679"/>
    </source>
</evidence>
<dbReference type="InterPro" id="IPR001646">
    <property type="entry name" value="5peptide_repeat"/>
</dbReference>
<dbReference type="InterPro" id="IPR016252">
    <property type="entry name" value="Ser/Thr_kinase_SpkB"/>
</dbReference>
<keyword evidence="4 8" id="KW-0418">Kinase</keyword>
<dbReference type="SUPFAM" id="SSF141571">
    <property type="entry name" value="Pentapeptide repeat-like"/>
    <property type="match status" value="1"/>
</dbReference>
<dbReference type="SMART" id="SM00220">
    <property type="entry name" value="S_TKc"/>
    <property type="match status" value="1"/>
</dbReference>
<dbReference type="AlphaFoldDB" id="A0A2T1BXR5"/>
<dbReference type="OrthoDB" id="428645at2"/>
<dbReference type="Pfam" id="PF00069">
    <property type="entry name" value="Pkinase"/>
    <property type="match status" value="1"/>
</dbReference>
<feature type="region of interest" description="Disordered" evidence="9">
    <location>
        <begin position="329"/>
        <end position="348"/>
    </location>
</feature>
<keyword evidence="1 8" id="KW-0723">Serine/threonine-protein kinase</keyword>
<gene>
    <name evidence="11" type="ORF">C7B64_21665</name>
</gene>
<dbReference type="PROSITE" id="PS50011">
    <property type="entry name" value="PROTEIN_KINASE_DOM"/>
    <property type="match status" value="1"/>
</dbReference>
<keyword evidence="5 8" id="KW-0067">ATP-binding</keyword>
<dbReference type="PIRSF" id="PIRSF000647">
    <property type="entry name" value="Ser/Thr_PK_SpkB"/>
    <property type="match status" value="1"/>
</dbReference>
<dbReference type="NCBIfam" id="NF045510">
    <property type="entry name" value="4Cys_prefix_kin"/>
    <property type="match status" value="1"/>
</dbReference>
<name>A0A2T1BXR5_9CYAN</name>
<evidence type="ECO:0000256" key="5">
    <source>
        <dbReference type="ARBA" id="ARBA00022840"/>
    </source>
</evidence>